<keyword evidence="2 3" id="KW-0450">Lipoyl</keyword>
<evidence type="ECO:0000313" key="6">
    <source>
        <dbReference type="Proteomes" id="UP001526246"/>
    </source>
</evidence>
<keyword evidence="6" id="KW-1185">Reference proteome</keyword>
<comment type="caution">
    <text evidence="5">The sequence shown here is derived from an EMBL/GenBank/DDBJ whole genome shotgun (WGS) entry which is preliminary data.</text>
</comment>
<organism evidence="5 6">
    <name type="scientific">Sphingomonas arvum</name>
    <dbReference type="NCBI Taxonomy" id="2992113"/>
    <lineage>
        <taxon>Bacteria</taxon>
        <taxon>Pseudomonadati</taxon>
        <taxon>Pseudomonadota</taxon>
        <taxon>Alphaproteobacteria</taxon>
        <taxon>Sphingomonadales</taxon>
        <taxon>Sphingomonadaceae</taxon>
        <taxon>Sphingomonas</taxon>
    </lineage>
</organism>
<dbReference type="NCBIfam" id="TIGR00527">
    <property type="entry name" value="gcvH"/>
    <property type="match status" value="1"/>
</dbReference>
<dbReference type="PROSITE" id="PS00189">
    <property type="entry name" value="LIPOYL"/>
    <property type="match status" value="1"/>
</dbReference>
<dbReference type="InterPro" id="IPR033753">
    <property type="entry name" value="GCV_H/Fam206"/>
</dbReference>
<dbReference type="RefSeq" id="WP_264883878.1">
    <property type="nucleotide sequence ID" value="NZ_JAPDOB010000002.1"/>
</dbReference>
<dbReference type="InterPro" id="IPR002930">
    <property type="entry name" value="GCV_H"/>
</dbReference>
<evidence type="ECO:0000256" key="3">
    <source>
        <dbReference type="HAMAP-Rule" id="MF_00272"/>
    </source>
</evidence>
<comment type="similarity">
    <text evidence="1 3">Belongs to the GcvH family.</text>
</comment>
<sequence length="123" mass="13324">MSLYFTKEHEWIRVEGDTATVGISEHAQSALGDIVFAEAPEVGRTLNKGDEAAVVESVKAASDVYAPVSGEVVESNGAIADEPALINTDPEGEGWFFKLRLTDTSELDGLMDEASYREWSSKL</sequence>
<dbReference type="Pfam" id="PF01597">
    <property type="entry name" value="GCV_H"/>
    <property type="match status" value="1"/>
</dbReference>
<evidence type="ECO:0000259" key="4">
    <source>
        <dbReference type="PROSITE" id="PS50968"/>
    </source>
</evidence>
<evidence type="ECO:0000256" key="1">
    <source>
        <dbReference type="ARBA" id="ARBA00009249"/>
    </source>
</evidence>
<feature type="domain" description="Lipoyl-binding" evidence="4">
    <location>
        <begin position="18"/>
        <end position="100"/>
    </location>
</feature>
<dbReference type="NCBIfam" id="NF002270">
    <property type="entry name" value="PRK01202.1"/>
    <property type="match status" value="1"/>
</dbReference>
<name>A0ABT3JIG5_9SPHN</name>
<accession>A0ABT3JIG5</accession>
<evidence type="ECO:0000313" key="5">
    <source>
        <dbReference type="EMBL" id="MCW3798824.1"/>
    </source>
</evidence>
<dbReference type="InterPro" id="IPR003016">
    <property type="entry name" value="2-oxoA_DH_lipoyl-BS"/>
</dbReference>
<protein>
    <recommendedName>
        <fullName evidence="3">Glycine cleavage system H protein</fullName>
    </recommendedName>
</protein>
<dbReference type="Gene3D" id="2.40.50.100">
    <property type="match status" value="1"/>
</dbReference>
<dbReference type="EMBL" id="JAPDOB010000002">
    <property type="protein sequence ID" value="MCW3798824.1"/>
    <property type="molecule type" value="Genomic_DNA"/>
</dbReference>
<dbReference type="Proteomes" id="UP001526246">
    <property type="component" value="Unassembled WGS sequence"/>
</dbReference>
<dbReference type="PROSITE" id="PS50968">
    <property type="entry name" value="BIOTINYL_LIPOYL"/>
    <property type="match status" value="1"/>
</dbReference>
<dbReference type="InterPro" id="IPR000089">
    <property type="entry name" value="Biotin_lipoyl"/>
</dbReference>
<dbReference type="InterPro" id="IPR017453">
    <property type="entry name" value="GCV_H_sub"/>
</dbReference>
<gene>
    <name evidence="3 5" type="primary">gcvH</name>
    <name evidence="5" type="ORF">OMW55_13495</name>
</gene>
<dbReference type="PANTHER" id="PTHR11715:SF3">
    <property type="entry name" value="GLYCINE CLEAVAGE SYSTEM H PROTEIN-RELATED"/>
    <property type="match status" value="1"/>
</dbReference>
<dbReference type="InterPro" id="IPR011053">
    <property type="entry name" value="Single_hybrid_motif"/>
</dbReference>
<evidence type="ECO:0000256" key="2">
    <source>
        <dbReference type="ARBA" id="ARBA00022823"/>
    </source>
</evidence>
<reference evidence="5 6" key="1">
    <citation type="submission" date="2022-10" db="EMBL/GenBank/DDBJ databases">
        <title>Sphingomonas sp.</title>
        <authorList>
            <person name="Jin C."/>
        </authorList>
    </citation>
    <scope>NUCLEOTIDE SEQUENCE [LARGE SCALE GENOMIC DNA]</scope>
    <source>
        <strain evidence="5 6">BN140010</strain>
    </source>
</reference>
<dbReference type="PANTHER" id="PTHR11715">
    <property type="entry name" value="GLYCINE CLEAVAGE SYSTEM H PROTEIN"/>
    <property type="match status" value="1"/>
</dbReference>
<proteinExistence type="inferred from homology"/>
<dbReference type="CDD" id="cd06848">
    <property type="entry name" value="GCS_H"/>
    <property type="match status" value="1"/>
</dbReference>
<feature type="modified residue" description="N6-lipoyllysine" evidence="3">
    <location>
        <position position="59"/>
    </location>
</feature>
<dbReference type="HAMAP" id="MF_00272">
    <property type="entry name" value="GcvH"/>
    <property type="match status" value="1"/>
</dbReference>
<comment type="subunit">
    <text evidence="3">The glycine cleavage system is composed of four proteins: P, T, L and H.</text>
</comment>
<dbReference type="SUPFAM" id="SSF51230">
    <property type="entry name" value="Single hybrid motif"/>
    <property type="match status" value="1"/>
</dbReference>
<comment type="function">
    <text evidence="3">The glycine cleavage system catalyzes the degradation of glycine. The H protein shuttles the methylamine group of glycine from the P protein to the T protein.</text>
</comment>
<comment type="cofactor">
    <cofactor evidence="3">
        <name>(R)-lipoate</name>
        <dbReference type="ChEBI" id="CHEBI:83088"/>
    </cofactor>
    <text evidence="3">Binds 1 lipoyl cofactor covalently.</text>
</comment>